<reference evidence="2" key="1">
    <citation type="submission" date="2020-06" db="EMBL/GenBank/DDBJ databases">
        <authorList>
            <person name="Li T."/>
            <person name="Hu X."/>
            <person name="Zhang T."/>
            <person name="Song X."/>
            <person name="Zhang H."/>
            <person name="Dai N."/>
            <person name="Sheng W."/>
            <person name="Hou X."/>
            <person name="Wei L."/>
        </authorList>
    </citation>
    <scope>NUCLEOTIDE SEQUENCE</scope>
    <source>
        <strain evidence="2">3651</strain>
        <tissue evidence="2">Leaf</tissue>
    </source>
</reference>
<protein>
    <submittedName>
        <fullName evidence="2">Uncharacterized protein</fullName>
    </submittedName>
</protein>
<proteinExistence type="predicted"/>
<reference evidence="2" key="2">
    <citation type="journal article" date="2024" name="Plant">
        <title>Genomic evolution and insights into agronomic trait innovations of Sesamum species.</title>
        <authorList>
            <person name="Miao H."/>
            <person name="Wang L."/>
            <person name="Qu L."/>
            <person name="Liu H."/>
            <person name="Sun Y."/>
            <person name="Le M."/>
            <person name="Wang Q."/>
            <person name="Wei S."/>
            <person name="Zheng Y."/>
            <person name="Lin W."/>
            <person name="Duan Y."/>
            <person name="Cao H."/>
            <person name="Xiong S."/>
            <person name="Wang X."/>
            <person name="Wei L."/>
            <person name="Li C."/>
            <person name="Ma Q."/>
            <person name="Ju M."/>
            <person name="Zhao R."/>
            <person name="Li G."/>
            <person name="Mu C."/>
            <person name="Tian Q."/>
            <person name="Mei H."/>
            <person name="Zhang T."/>
            <person name="Gao T."/>
            <person name="Zhang H."/>
        </authorList>
    </citation>
    <scope>NUCLEOTIDE SEQUENCE</scope>
    <source>
        <strain evidence="2">3651</strain>
    </source>
</reference>
<gene>
    <name evidence="2" type="ORF">Salat_2108800</name>
</gene>
<dbReference type="Proteomes" id="UP001293254">
    <property type="component" value="Unassembled WGS sequence"/>
</dbReference>
<dbReference type="EMBL" id="JACGWO010000008">
    <property type="protein sequence ID" value="KAK4421582.1"/>
    <property type="molecule type" value="Genomic_DNA"/>
</dbReference>
<evidence type="ECO:0000313" key="2">
    <source>
        <dbReference type="EMBL" id="KAK4421582.1"/>
    </source>
</evidence>
<comment type="caution">
    <text evidence="2">The sequence shown here is derived from an EMBL/GenBank/DDBJ whole genome shotgun (WGS) entry which is preliminary data.</text>
</comment>
<feature type="compositionally biased region" description="Basic and acidic residues" evidence="1">
    <location>
        <begin position="49"/>
        <end position="61"/>
    </location>
</feature>
<keyword evidence="3" id="KW-1185">Reference proteome</keyword>
<name>A0AAE1Y146_9LAMI</name>
<organism evidence="2 3">
    <name type="scientific">Sesamum alatum</name>
    <dbReference type="NCBI Taxonomy" id="300844"/>
    <lineage>
        <taxon>Eukaryota</taxon>
        <taxon>Viridiplantae</taxon>
        <taxon>Streptophyta</taxon>
        <taxon>Embryophyta</taxon>
        <taxon>Tracheophyta</taxon>
        <taxon>Spermatophyta</taxon>
        <taxon>Magnoliopsida</taxon>
        <taxon>eudicotyledons</taxon>
        <taxon>Gunneridae</taxon>
        <taxon>Pentapetalae</taxon>
        <taxon>asterids</taxon>
        <taxon>lamiids</taxon>
        <taxon>Lamiales</taxon>
        <taxon>Pedaliaceae</taxon>
        <taxon>Sesamum</taxon>
    </lineage>
</organism>
<feature type="region of interest" description="Disordered" evidence="1">
    <location>
        <begin position="109"/>
        <end position="129"/>
    </location>
</feature>
<evidence type="ECO:0000256" key="1">
    <source>
        <dbReference type="SAM" id="MobiDB-lite"/>
    </source>
</evidence>
<accession>A0AAE1Y146</accession>
<evidence type="ECO:0000313" key="3">
    <source>
        <dbReference type="Proteomes" id="UP001293254"/>
    </source>
</evidence>
<dbReference type="AlphaFoldDB" id="A0AAE1Y146"/>
<feature type="region of interest" description="Disordered" evidence="1">
    <location>
        <begin position="1"/>
        <end position="66"/>
    </location>
</feature>
<sequence length="129" mass="13750">MAAPRSGPVTSAWAAPRKLEGRTSASSWADPVRPNLGGPRFTSSRPSRARADHGGPPEPRARQLTSSRCLELGSARGSRHQPANHPSWALPAARGRCLELGWLAGSARGSRHCLKHQPADRPASSWAAH</sequence>